<evidence type="ECO:0000313" key="2">
    <source>
        <dbReference type="EMBL" id="GAA3866185.1"/>
    </source>
</evidence>
<gene>
    <name evidence="2" type="ORF">GCM10022381_07290</name>
</gene>
<dbReference type="PANTHER" id="PTHR43358:SF4">
    <property type="entry name" value="ALPHA_BETA HYDROLASE FOLD-1 DOMAIN-CONTAINING PROTEIN"/>
    <property type="match status" value="1"/>
</dbReference>
<name>A0ABP7K5B3_9MICO</name>
<evidence type="ECO:0000259" key="1">
    <source>
        <dbReference type="Pfam" id="PF12146"/>
    </source>
</evidence>
<keyword evidence="3" id="KW-1185">Reference proteome</keyword>
<dbReference type="Pfam" id="PF12146">
    <property type="entry name" value="Hydrolase_4"/>
    <property type="match status" value="1"/>
</dbReference>
<feature type="domain" description="Serine aminopeptidase S33" evidence="1">
    <location>
        <begin position="168"/>
        <end position="286"/>
    </location>
</feature>
<dbReference type="GO" id="GO:0016787">
    <property type="term" value="F:hydrolase activity"/>
    <property type="evidence" value="ECO:0007669"/>
    <property type="project" value="UniProtKB-KW"/>
</dbReference>
<dbReference type="Proteomes" id="UP001501803">
    <property type="component" value="Unassembled WGS sequence"/>
</dbReference>
<dbReference type="PANTHER" id="PTHR43358">
    <property type="entry name" value="ALPHA/BETA-HYDROLASE"/>
    <property type="match status" value="1"/>
</dbReference>
<dbReference type="InterPro" id="IPR029058">
    <property type="entry name" value="AB_hydrolase_fold"/>
</dbReference>
<dbReference type="RefSeq" id="WP_345062373.1">
    <property type="nucleotide sequence ID" value="NZ_BAABCN010000002.1"/>
</dbReference>
<organism evidence="2 3">
    <name type="scientific">Leifsonia kafniensis</name>
    <dbReference type="NCBI Taxonomy" id="475957"/>
    <lineage>
        <taxon>Bacteria</taxon>
        <taxon>Bacillati</taxon>
        <taxon>Actinomycetota</taxon>
        <taxon>Actinomycetes</taxon>
        <taxon>Micrococcales</taxon>
        <taxon>Microbacteriaceae</taxon>
        <taxon>Leifsonia</taxon>
    </lineage>
</organism>
<sequence length="414" mass="44209">MFAKRKRPGALRLLGLTTLAVSALSATLVVGGGVLTAVMARAVVTPPKRQDDDIRVLAYDPDAGIVTLQATPDSLLTGTYGFWFSGDSGHARLGRILSHEGDTVTRVVETVDFGDLSRAAAGRWSGWVYLGPWALGVPYENVLIPSPGGPAPAWLIPAEGGSAGENWVIQVHGRGVRRQETLRAVTAFREAGFASLLVSYRNDGDAPASADGKYGLGDTEWQDVEAALEFARDRGARRVVLMGWSMGGAIVLQTLTRARHRELIAGIVLDSPAVDWADVVAYQGRLVRLPSVIAQGAMTVMGHRWGRAVTGQAAPISFARLNIVAQAADLDVPILLMHSDDDGYVPATGSRALAAARPDIVTFVPFTEARHTKLWNHDPKPWNAAITSWLARLESLTATDASQRLETSSAVPGN</sequence>
<dbReference type="EMBL" id="BAABCN010000002">
    <property type="protein sequence ID" value="GAA3866185.1"/>
    <property type="molecule type" value="Genomic_DNA"/>
</dbReference>
<evidence type="ECO:0000313" key="3">
    <source>
        <dbReference type="Proteomes" id="UP001501803"/>
    </source>
</evidence>
<dbReference type="InterPro" id="IPR022742">
    <property type="entry name" value="Hydrolase_4"/>
</dbReference>
<accession>A0ABP7K5B3</accession>
<dbReference type="Gene3D" id="3.40.50.1820">
    <property type="entry name" value="alpha/beta hydrolase"/>
    <property type="match status" value="1"/>
</dbReference>
<keyword evidence="2" id="KW-0378">Hydrolase</keyword>
<reference evidence="3" key="1">
    <citation type="journal article" date="2019" name="Int. J. Syst. Evol. Microbiol.">
        <title>The Global Catalogue of Microorganisms (GCM) 10K type strain sequencing project: providing services to taxonomists for standard genome sequencing and annotation.</title>
        <authorList>
            <consortium name="The Broad Institute Genomics Platform"/>
            <consortium name="The Broad Institute Genome Sequencing Center for Infectious Disease"/>
            <person name="Wu L."/>
            <person name="Ma J."/>
        </authorList>
    </citation>
    <scope>NUCLEOTIDE SEQUENCE [LARGE SCALE GENOMIC DNA]</scope>
    <source>
        <strain evidence="3">JCM 17021</strain>
    </source>
</reference>
<dbReference type="InterPro" id="IPR052920">
    <property type="entry name" value="DNA-binding_regulatory"/>
</dbReference>
<protein>
    <submittedName>
        <fullName evidence="2">Alpha/beta fold hydrolase</fullName>
    </submittedName>
</protein>
<comment type="caution">
    <text evidence="2">The sequence shown here is derived from an EMBL/GenBank/DDBJ whole genome shotgun (WGS) entry which is preliminary data.</text>
</comment>
<dbReference type="SUPFAM" id="SSF53474">
    <property type="entry name" value="alpha/beta-Hydrolases"/>
    <property type="match status" value="1"/>
</dbReference>
<proteinExistence type="predicted"/>